<accession>A0A936ZF25</accession>
<keyword evidence="2" id="KW-1185">Reference proteome</keyword>
<evidence type="ECO:0000313" key="1">
    <source>
        <dbReference type="EMBL" id="MBL0405987.1"/>
    </source>
</evidence>
<dbReference type="InterPro" id="IPR018772">
    <property type="entry name" value="Transcription_activator_HlyU"/>
</dbReference>
<protein>
    <submittedName>
        <fullName evidence="1">Uncharacterized protein</fullName>
    </submittedName>
</protein>
<dbReference type="AlphaFoldDB" id="A0A936ZF25"/>
<dbReference type="RefSeq" id="WP_202062561.1">
    <property type="nucleotide sequence ID" value="NZ_JAEQMY010000031.1"/>
</dbReference>
<proteinExistence type="predicted"/>
<gene>
    <name evidence="1" type="ORF">JKG68_18665</name>
</gene>
<dbReference type="Pfam" id="PF10115">
    <property type="entry name" value="HlyU"/>
    <property type="match status" value="1"/>
</dbReference>
<evidence type="ECO:0000313" key="2">
    <source>
        <dbReference type="Proteomes" id="UP000605848"/>
    </source>
</evidence>
<dbReference type="EMBL" id="JAEQMY010000031">
    <property type="protein sequence ID" value="MBL0405987.1"/>
    <property type="molecule type" value="Genomic_DNA"/>
</dbReference>
<dbReference type="Proteomes" id="UP000605848">
    <property type="component" value="Unassembled WGS sequence"/>
</dbReference>
<comment type="caution">
    <text evidence="1">The sequence shown here is derived from an EMBL/GenBank/DDBJ whole genome shotgun (WGS) entry which is preliminary data.</text>
</comment>
<reference evidence="1" key="1">
    <citation type="submission" date="2021-01" db="EMBL/GenBank/DDBJ databases">
        <title>Microvirga sp.</title>
        <authorList>
            <person name="Kim M.K."/>
        </authorList>
    </citation>
    <scope>NUCLEOTIDE SEQUENCE</scope>
    <source>
        <strain evidence="1">5420S-16</strain>
    </source>
</reference>
<sequence>MASLFKDFWTRLTGGGASGREEPAADAVEYKGFRIRPAPYSAKGGYQTAGVIEKDFEAGMKEHRFVRAETHPSKDDAAAFAIAKGKQIIDEQGDRVFA</sequence>
<name>A0A936ZF25_9HYPH</name>
<organism evidence="1 2">
    <name type="scientific">Microvirga aerilata</name>
    <dbReference type="NCBI Taxonomy" id="670292"/>
    <lineage>
        <taxon>Bacteria</taxon>
        <taxon>Pseudomonadati</taxon>
        <taxon>Pseudomonadota</taxon>
        <taxon>Alphaproteobacteria</taxon>
        <taxon>Hyphomicrobiales</taxon>
        <taxon>Methylobacteriaceae</taxon>
        <taxon>Microvirga</taxon>
    </lineage>
</organism>